<keyword evidence="1" id="KW-0812">Transmembrane</keyword>
<keyword evidence="1" id="KW-1133">Transmembrane helix</keyword>
<feature type="transmembrane region" description="Helical" evidence="1">
    <location>
        <begin position="227"/>
        <end position="245"/>
    </location>
</feature>
<dbReference type="InterPro" id="IPR032675">
    <property type="entry name" value="LRR_dom_sf"/>
</dbReference>
<feature type="transmembrane region" description="Helical" evidence="1">
    <location>
        <begin position="276"/>
        <end position="297"/>
    </location>
</feature>
<reference evidence="2 3" key="1">
    <citation type="submission" date="2024-02" db="EMBL/GenBank/DDBJ databases">
        <authorList>
            <person name="Chen Y."/>
            <person name="Shah S."/>
            <person name="Dougan E. K."/>
            <person name="Thang M."/>
            <person name="Chan C."/>
        </authorList>
    </citation>
    <scope>NUCLEOTIDE SEQUENCE [LARGE SCALE GENOMIC DNA]</scope>
</reference>
<dbReference type="Gene3D" id="3.80.10.10">
    <property type="entry name" value="Ribonuclease Inhibitor"/>
    <property type="match status" value="1"/>
</dbReference>
<comment type="caution">
    <text evidence="2">The sequence shown here is derived from an EMBL/GenBank/DDBJ whole genome shotgun (WGS) entry which is preliminary data.</text>
</comment>
<evidence type="ECO:0000313" key="3">
    <source>
        <dbReference type="Proteomes" id="UP001642464"/>
    </source>
</evidence>
<keyword evidence="3" id="KW-1185">Reference proteome</keyword>
<dbReference type="Proteomes" id="UP001642464">
    <property type="component" value="Unassembled WGS sequence"/>
</dbReference>
<evidence type="ECO:0000256" key="1">
    <source>
        <dbReference type="SAM" id="Phobius"/>
    </source>
</evidence>
<accession>A0ABP0HXH5</accession>
<sequence length="1153" mass="127513">MEQKQHLLSPGEEIVAILLQPSWMTEMESEGSLWQKAIDIPDQEGIHDLVSLEWRKATGVSEKLHFKESKDHNNTITRRIELGPEEWVVGFKMHETCEEAGAKSFRNVEVFIGGPSGYRLEPLARGLVVPEPAFPGKITWLPEQAEPSRAPTDCRITGLRSMRGTGRDHLVGIVFDSTNSWNPMWICRGLTGEAPMFWLDLLVLTCLLSYLDLFSDVQQFRLFYRKGLLGYLMANVCGICVPILFTCRENYLWAKREPASPQLEFLQTLIPSGYTTLLPCLAVICTALQLHILLLTLMSAYFRQKFSALVEGQQGEVTEAAISALVQLHLLMNVLVEVDQFESLDMTADEIHSLSTSIGLSLLSLGFSFASRDKAPTPVLGLPGTAGWGPIMVTLIILRTMEVTGRLAAINLVHISTRGSTESTSMGGPSLVLFLLFCASMNFPEARGIDLLAAIAAHPGQVLQPASLLPLWKSIVLQLMVTTLATSLQYLLRRYPERYLETFPGAKEVPLHLAAPLLAASACSMLLLPCLAFTGSVRHHPLLHQLSRAARDASGENLPKRHLLYSVVAATLNHSKPCRAALQVMAAEGYILDLDDAALKTWIEGSVGELQAIKKDLSILTTSGSGPFLQCNCLRGFLEREELLNPEFCENFMTCFKEQSMANRVLDLSGCKHISPRAWAVLSTAHWPHLQIVYLWCCWQDSEDGCGDMFQCLSRCERLEEIYLGFCKKISKLSWDVLKSAHWPELRTGLFWHCFEESGEGAEVLLSMLSRSQKLRSLDFRQCPALSDTVWDVVPTGSWPKLTQAHGIPGIVYDQLRGTVTQEPERWHDSFEVEGKDVAEQPDTCIPSFCVVDVFGCLEAPPAPSDLPHGLQWAKVMYAPHATNPLNANEWAKVAAKFLASKQTLQRVDCMCCFNDNGAGSDELLKALCQCEALEELIPLACGKIHVSAWRMLAAARWPRLRRVSFDRCFGESSEGSEEVLSAIKHCSVLEDVDFINCEAMPGEAWDAAYVELFASPIAGVGVRAFRAIPKGVDPFPICNMHMAAKERFCLPCHWGSSRKTAAGALSDATAMQNILANGTHVTRHTSIPLPRCGSNTTSPFSCSINLMDPRPSAPVAALPAEVRRFGLDWTLSLLPRTVLMFNCPFLDGTLGL</sequence>
<protein>
    <submittedName>
        <fullName evidence="2">Uncharacterized protein</fullName>
    </submittedName>
</protein>
<name>A0ABP0HXH5_9DINO</name>
<gene>
    <name evidence="2" type="ORF">SCF082_LOCUS3929</name>
</gene>
<evidence type="ECO:0000313" key="2">
    <source>
        <dbReference type="EMBL" id="CAK8994398.1"/>
    </source>
</evidence>
<proteinExistence type="predicted"/>
<dbReference type="EMBL" id="CAXAMM010002014">
    <property type="protein sequence ID" value="CAK8994398.1"/>
    <property type="molecule type" value="Genomic_DNA"/>
</dbReference>
<dbReference type="SUPFAM" id="SSF52047">
    <property type="entry name" value="RNI-like"/>
    <property type="match status" value="1"/>
</dbReference>
<feature type="transmembrane region" description="Helical" evidence="1">
    <location>
        <begin position="196"/>
        <end position="215"/>
    </location>
</feature>
<organism evidence="2 3">
    <name type="scientific">Durusdinium trenchii</name>
    <dbReference type="NCBI Taxonomy" id="1381693"/>
    <lineage>
        <taxon>Eukaryota</taxon>
        <taxon>Sar</taxon>
        <taxon>Alveolata</taxon>
        <taxon>Dinophyceae</taxon>
        <taxon>Suessiales</taxon>
        <taxon>Symbiodiniaceae</taxon>
        <taxon>Durusdinium</taxon>
    </lineage>
</organism>
<keyword evidence="1" id="KW-0472">Membrane</keyword>